<dbReference type="InterPro" id="IPR022409">
    <property type="entry name" value="PKD/Chitinase_dom"/>
</dbReference>
<dbReference type="CDD" id="cd00146">
    <property type="entry name" value="PKD"/>
    <property type="match status" value="1"/>
</dbReference>
<evidence type="ECO:0000313" key="2">
    <source>
        <dbReference type="EMBL" id="CAA6827821.1"/>
    </source>
</evidence>
<dbReference type="Pfam" id="PF18911">
    <property type="entry name" value="PKD_4"/>
    <property type="match status" value="1"/>
</dbReference>
<gene>
    <name evidence="2" type="ORF">HELGO_WM21824</name>
</gene>
<dbReference type="SUPFAM" id="SSF49299">
    <property type="entry name" value="PKD domain"/>
    <property type="match status" value="2"/>
</dbReference>
<organism evidence="2">
    <name type="scientific">uncultured Aureispira sp</name>
    <dbReference type="NCBI Taxonomy" id="1331704"/>
    <lineage>
        <taxon>Bacteria</taxon>
        <taxon>Pseudomonadati</taxon>
        <taxon>Bacteroidota</taxon>
        <taxon>Saprospiria</taxon>
        <taxon>Saprospirales</taxon>
        <taxon>Saprospiraceae</taxon>
        <taxon>Aureispira</taxon>
        <taxon>environmental samples</taxon>
    </lineage>
</organism>
<dbReference type="SMART" id="SM00089">
    <property type="entry name" value="PKD"/>
    <property type="match status" value="2"/>
</dbReference>
<dbReference type="InterPro" id="IPR035986">
    <property type="entry name" value="PKD_dom_sf"/>
</dbReference>
<dbReference type="Gene3D" id="2.60.40.10">
    <property type="entry name" value="Immunoglobulins"/>
    <property type="match status" value="2"/>
</dbReference>
<dbReference type="InterPro" id="IPR000601">
    <property type="entry name" value="PKD_dom"/>
</dbReference>
<name>A0A6S6UBU8_9BACT</name>
<protein>
    <recommendedName>
        <fullName evidence="1">PKD domain-containing protein</fullName>
    </recommendedName>
</protein>
<dbReference type="InterPro" id="IPR013783">
    <property type="entry name" value="Ig-like_fold"/>
</dbReference>
<feature type="non-terminal residue" evidence="2">
    <location>
        <position position="1"/>
    </location>
</feature>
<sequence>FSLHSLFATHIIGGEINYQCLGNNRYEISFQLFRDCDTGIPLFENPAIIYILGANGQELDTISMNLRNDDTLTFASSACSVIPPNACIHTTTYREVRTLPFRAGGYQFLYQICCRNQDIINILDPTGTQAAYHAVMTEAALLGCNNSPKFDDWPPFYICNGQAFTYDHAATDVDGDSITYQLCTPNDIFGSIFNSLVDWRAPYSVNNMLGGPLPFSIDPVTGLLTGTPFTNGTFVFGICTREYRNGVLVGEIRRDFQFIVTPCVTSIVADFAPDIPPCNASLNIRFDNLSNPINGPFIWDFGDGSSVTSTTSPSHSFPDTGQYTVLLIAGLGTACADSIEMQVQLNIEATDIDVISAPIICNDNKVLLVASNVFSEFNQIVNYDWSPSGNILSGQGTDSVWMAVSGGSFGVWVTATNNYGCTDFVQLTQIDVPIETVVADFDSSLLVCNESLTVDFNNQSTASNNQYLWNFANLGSSTTFNPSYTFPDTGTYEITLIAGVGSPCQDTFSRMLYLPLTKPSIAAIGSQTICQEDTLLLTAFTTGFNYHDIVEYTWTPTNSIISGQGTDSIWVLANGDIYFEVVATNTESCKDTNYTSVIVSTISPVLTVSATPDEIYVGQSTQLLANYETDHSYNWLPDTSLSATTIHNPTANPRTLSTYYVRVENTFGCSLLDSVVVQILPPLCGNPVVFVPSAFSPDNDGYNDVLMVEGNNITEMTFTIYNRWGQQVFETKDQNRGWDGMFNGALLPPDVYGYYMQCTCDDGSEAFLKGNITLLR</sequence>
<dbReference type="Pfam" id="PF13585">
    <property type="entry name" value="CHU_C"/>
    <property type="match status" value="1"/>
</dbReference>
<dbReference type="NCBIfam" id="TIGR04131">
    <property type="entry name" value="Bac_Flav_CTERM"/>
    <property type="match status" value="1"/>
</dbReference>
<feature type="domain" description="PKD" evidence="1">
    <location>
        <begin position="452"/>
        <end position="498"/>
    </location>
</feature>
<feature type="domain" description="PKD" evidence="1">
    <location>
        <begin position="297"/>
        <end position="329"/>
    </location>
</feature>
<reference evidence="2" key="1">
    <citation type="submission" date="2020-01" db="EMBL/GenBank/DDBJ databases">
        <authorList>
            <person name="Meier V. D."/>
            <person name="Meier V D."/>
        </authorList>
    </citation>
    <scope>NUCLEOTIDE SEQUENCE</scope>
    <source>
        <strain evidence="2">HLG_WM_MAG_10</strain>
    </source>
</reference>
<dbReference type="InterPro" id="IPR026341">
    <property type="entry name" value="T9SS_type_B"/>
</dbReference>
<dbReference type="AlphaFoldDB" id="A0A6S6UBU8"/>
<evidence type="ECO:0000259" key="1">
    <source>
        <dbReference type="PROSITE" id="PS50093"/>
    </source>
</evidence>
<accession>A0A6S6UBU8</accession>
<dbReference type="PROSITE" id="PS50093">
    <property type="entry name" value="PKD"/>
    <property type="match status" value="2"/>
</dbReference>
<proteinExistence type="predicted"/>
<dbReference type="EMBL" id="CACVAQ010000412">
    <property type="protein sequence ID" value="CAA6827821.1"/>
    <property type="molecule type" value="Genomic_DNA"/>
</dbReference>